<evidence type="ECO:0000256" key="2">
    <source>
        <dbReference type="SAM" id="Phobius"/>
    </source>
</evidence>
<dbReference type="PANTHER" id="PTHR34219:SF1">
    <property type="entry name" value="PEPSY DOMAIN-CONTAINING PROTEIN"/>
    <property type="match status" value="1"/>
</dbReference>
<evidence type="ECO:0000256" key="1">
    <source>
        <dbReference type="SAM" id="MobiDB-lite"/>
    </source>
</evidence>
<dbReference type="Proteomes" id="UP001162800">
    <property type="component" value="Chromosome"/>
</dbReference>
<evidence type="ECO:0000313" key="4">
    <source>
        <dbReference type="Proteomes" id="UP001162800"/>
    </source>
</evidence>
<dbReference type="PANTHER" id="PTHR34219">
    <property type="entry name" value="IRON-REGULATED INNER MEMBRANE PROTEIN-RELATED"/>
    <property type="match status" value="1"/>
</dbReference>
<keyword evidence="2" id="KW-0812">Transmembrane</keyword>
<organism evidence="3 4">
    <name type="scientific">Comamonas endophytica</name>
    <dbReference type="NCBI Taxonomy" id="2949090"/>
    <lineage>
        <taxon>Bacteria</taxon>
        <taxon>Pseudomonadati</taxon>
        <taxon>Pseudomonadota</taxon>
        <taxon>Betaproteobacteria</taxon>
        <taxon>Burkholderiales</taxon>
        <taxon>Comamonadaceae</taxon>
        <taxon>Comamonas</taxon>
    </lineage>
</organism>
<dbReference type="Pfam" id="PF03929">
    <property type="entry name" value="PepSY_TM"/>
    <property type="match status" value="1"/>
</dbReference>
<proteinExistence type="predicted"/>
<feature type="transmembrane region" description="Helical" evidence="2">
    <location>
        <begin position="446"/>
        <end position="473"/>
    </location>
</feature>
<protein>
    <submittedName>
        <fullName evidence="3">PepSY domain-containing protein</fullName>
    </submittedName>
</protein>
<keyword evidence="2" id="KW-1133">Transmembrane helix</keyword>
<dbReference type="InterPro" id="IPR005625">
    <property type="entry name" value="PepSY-ass_TM"/>
</dbReference>
<feature type="transmembrane region" description="Helical" evidence="2">
    <location>
        <begin position="28"/>
        <end position="52"/>
    </location>
</feature>
<feature type="transmembrane region" description="Helical" evidence="2">
    <location>
        <begin position="157"/>
        <end position="178"/>
    </location>
</feature>
<name>A0ABY6G6J9_9BURK</name>
<feature type="transmembrane region" description="Helical" evidence="2">
    <location>
        <begin position="405"/>
        <end position="426"/>
    </location>
</feature>
<gene>
    <name evidence="3" type="ORF">M9799_11095</name>
</gene>
<dbReference type="EMBL" id="CP106881">
    <property type="protein sequence ID" value="UYG50639.1"/>
    <property type="molecule type" value="Genomic_DNA"/>
</dbReference>
<feature type="transmembrane region" description="Helical" evidence="2">
    <location>
        <begin position="198"/>
        <end position="219"/>
    </location>
</feature>
<keyword evidence="2" id="KW-0472">Membrane</keyword>
<sequence>MTTFPSANPARPGSRNRFPDLYRAVWRWHFYAGLLVLPFLIWLAVTGGLYVFKNQIDGFFHQQLMSVAAADTPVRAPTELAAAALAAHPGALLKYTPPAGPARSAEALVSTIAGERLVVFVDPYRARVLGTLPDGGSVAWTIRKLHSLKYFSPIARGAIEIAAGWAILLVLTGIYLWWPRGRSGGVVSVRGTPAKRVFWRDLHAVTGLGVGGMVLFLALTGMPWSVLWGQQINQWANGNNFGYPAGVRVQVPMSQVRLAEGESTTWSLQQAQLPQSGHEGHQGHEDHDGHSGHDGHEGHTAHAGHAVPDVPPLPSALDLDQAVAAFDRLGLAPGYAVQMPRGPKGVYSGSVYPADLARQRVVHLDQYSGKPLLDMSYADYGPMGRTLEWGINVHLGMEWGVFNQALLVVTCLGIVLLCASAAVMWWKRRPAGGLGVPPQPANRRLQAGVLALLLVGGAIFPLVGASMLIMALLDWLAFGRRAQQTPA</sequence>
<reference evidence="3" key="1">
    <citation type="submission" date="2022-09" db="EMBL/GenBank/DDBJ databases">
        <title>The complete genome of Acidovorax sp. 5MLIR.</title>
        <authorList>
            <person name="Liu L."/>
            <person name="Yue J."/>
            <person name="Yang F."/>
            <person name="Yuan J."/>
            <person name="Li L."/>
        </authorList>
    </citation>
    <scope>NUCLEOTIDE SEQUENCE</scope>
    <source>
        <strain evidence="3">5MLIR</strain>
    </source>
</reference>
<feature type="region of interest" description="Disordered" evidence="1">
    <location>
        <begin position="267"/>
        <end position="311"/>
    </location>
</feature>
<accession>A0ABY6G6J9</accession>
<feature type="compositionally biased region" description="Basic and acidic residues" evidence="1">
    <location>
        <begin position="278"/>
        <end position="300"/>
    </location>
</feature>
<dbReference type="RefSeq" id="WP_250621319.1">
    <property type="nucleotide sequence ID" value="NZ_CP106881.1"/>
</dbReference>
<evidence type="ECO:0000313" key="3">
    <source>
        <dbReference type="EMBL" id="UYG50639.1"/>
    </source>
</evidence>
<keyword evidence="4" id="KW-1185">Reference proteome</keyword>